<name>A0A1Y1WBA9_9FUNG</name>
<sequence length="88" mass="10238">MASAVQAPDESFLKHYDAGDAPVWRNLHAPQVDQELLLKLNQEGDLERLTRKAVDDTRKAWRTEIMSKLRKEVDDLENDQWMFQAGQE</sequence>
<dbReference type="GeneID" id="63803888"/>
<evidence type="ECO:0000313" key="1">
    <source>
        <dbReference type="EMBL" id="ORX70608.1"/>
    </source>
</evidence>
<organism evidence="1 2">
    <name type="scientific">Linderina pennispora</name>
    <dbReference type="NCBI Taxonomy" id="61395"/>
    <lineage>
        <taxon>Eukaryota</taxon>
        <taxon>Fungi</taxon>
        <taxon>Fungi incertae sedis</taxon>
        <taxon>Zoopagomycota</taxon>
        <taxon>Kickxellomycotina</taxon>
        <taxon>Kickxellomycetes</taxon>
        <taxon>Kickxellales</taxon>
        <taxon>Kickxellaceae</taxon>
        <taxon>Linderina</taxon>
    </lineage>
</organism>
<evidence type="ECO:0000313" key="2">
    <source>
        <dbReference type="Proteomes" id="UP000193922"/>
    </source>
</evidence>
<dbReference type="Proteomes" id="UP000193922">
    <property type="component" value="Unassembled WGS sequence"/>
</dbReference>
<proteinExistence type="predicted"/>
<comment type="caution">
    <text evidence="1">The sequence shown here is derived from an EMBL/GenBank/DDBJ whole genome shotgun (WGS) entry which is preliminary data.</text>
</comment>
<dbReference type="EMBL" id="MCFD01000005">
    <property type="protein sequence ID" value="ORX70608.1"/>
    <property type="molecule type" value="Genomic_DNA"/>
</dbReference>
<gene>
    <name evidence="1" type="ORF">DL89DRAFT_266802</name>
</gene>
<accession>A0A1Y1WBA9</accession>
<dbReference type="AlphaFoldDB" id="A0A1Y1WBA9"/>
<protein>
    <submittedName>
        <fullName evidence="1">Uncharacterized protein</fullName>
    </submittedName>
</protein>
<dbReference type="RefSeq" id="XP_040744187.1">
    <property type="nucleotide sequence ID" value="XM_040887240.1"/>
</dbReference>
<keyword evidence="2" id="KW-1185">Reference proteome</keyword>
<dbReference type="OrthoDB" id="5552492at2759"/>
<reference evidence="1 2" key="1">
    <citation type="submission" date="2016-07" db="EMBL/GenBank/DDBJ databases">
        <title>Pervasive Adenine N6-methylation of Active Genes in Fungi.</title>
        <authorList>
            <consortium name="DOE Joint Genome Institute"/>
            <person name="Mondo S.J."/>
            <person name="Dannebaum R.O."/>
            <person name="Kuo R.C."/>
            <person name="Labutti K."/>
            <person name="Haridas S."/>
            <person name="Kuo A."/>
            <person name="Salamov A."/>
            <person name="Ahrendt S.R."/>
            <person name="Lipzen A."/>
            <person name="Sullivan W."/>
            <person name="Andreopoulos W.B."/>
            <person name="Clum A."/>
            <person name="Lindquist E."/>
            <person name="Daum C."/>
            <person name="Ramamoorthy G.K."/>
            <person name="Gryganskyi A."/>
            <person name="Culley D."/>
            <person name="Magnuson J.K."/>
            <person name="James T.Y."/>
            <person name="O'Malley M.A."/>
            <person name="Stajich J.E."/>
            <person name="Spatafora J.W."/>
            <person name="Visel A."/>
            <person name="Grigoriev I.V."/>
        </authorList>
    </citation>
    <scope>NUCLEOTIDE SEQUENCE [LARGE SCALE GENOMIC DNA]</scope>
    <source>
        <strain evidence="1 2">ATCC 12442</strain>
    </source>
</reference>